<keyword evidence="2" id="KW-1185">Reference proteome</keyword>
<accession>A0ACC1ITV8</accession>
<evidence type="ECO:0000313" key="2">
    <source>
        <dbReference type="Proteomes" id="UP001150581"/>
    </source>
</evidence>
<proteinExistence type="predicted"/>
<sequence>MHSALPPAEICADASKTPAGIATDISKPVVGENMRACVFEISTASIAHLKQQVVDSDVLHEGEWVSSNNVLMGPF</sequence>
<dbReference type="EMBL" id="JANBPG010000060">
    <property type="protein sequence ID" value="KAJ1900787.1"/>
    <property type="molecule type" value="Genomic_DNA"/>
</dbReference>
<comment type="caution">
    <text evidence="1">The sequence shown here is derived from an EMBL/GenBank/DDBJ whole genome shotgun (WGS) entry which is preliminary data.</text>
</comment>
<dbReference type="Proteomes" id="UP001150581">
    <property type="component" value="Unassembled WGS sequence"/>
</dbReference>
<name>A0ACC1ITV8_9FUNG</name>
<protein>
    <submittedName>
        <fullName evidence="1">Uncharacterized protein</fullName>
    </submittedName>
</protein>
<gene>
    <name evidence="1" type="ORF">LPJ66_001246</name>
</gene>
<evidence type="ECO:0000313" key="1">
    <source>
        <dbReference type="EMBL" id="KAJ1900787.1"/>
    </source>
</evidence>
<reference evidence="1" key="1">
    <citation type="submission" date="2022-07" db="EMBL/GenBank/DDBJ databases">
        <title>Phylogenomic reconstructions and comparative analyses of Kickxellomycotina fungi.</title>
        <authorList>
            <person name="Reynolds N.K."/>
            <person name="Stajich J.E."/>
            <person name="Barry K."/>
            <person name="Grigoriev I.V."/>
            <person name="Crous P."/>
            <person name="Smith M.E."/>
        </authorList>
    </citation>
    <scope>NUCLEOTIDE SEQUENCE</scope>
    <source>
        <strain evidence="1">Benny 63K</strain>
    </source>
</reference>
<organism evidence="1 2">
    <name type="scientific">Kickxella alabastrina</name>
    <dbReference type="NCBI Taxonomy" id="61397"/>
    <lineage>
        <taxon>Eukaryota</taxon>
        <taxon>Fungi</taxon>
        <taxon>Fungi incertae sedis</taxon>
        <taxon>Zoopagomycota</taxon>
        <taxon>Kickxellomycotina</taxon>
        <taxon>Kickxellomycetes</taxon>
        <taxon>Kickxellales</taxon>
        <taxon>Kickxellaceae</taxon>
        <taxon>Kickxella</taxon>
    </lineage>
</organism>